<dbReference type="InterPro" id="IPR036388">
    <property type="entry name" value="WH-like_DNA-bd_sf"/>
</dbReference>
<keyword evidence="4" id="KW-0804">Transcription</keyword>
<sequence>SVWEKIGQFRFRSKFSTWLYRIAKNMSLNEKSRRTSRKTDVVEIDDSQAWVPVDHQTPEDEILASEQQQILHKALGQLKESYRIILVLREMEELSYEDLSAVLGCSIGRVKSRLYEARMQLRGILKREN</sequence>
<feature type="non-terminal residue" evidence="6">
    <location>
        <position position="1"/>
    </location>
</feature>
<organism evidence="6">
    <name type="scientific">marine metagenome</name>
    <dbReference type="NCBI Taxonomy" id="408172"/>
    <lineage>
        <taxon>unclassified sequences</taxon>
        <taxon>metagenomes</taxon>
        <taxon>ecological metagenomes</taxon>
    </lineage>
</organism>
<dbReference type="Gene3D" id="1.10.1740.10">
    <property type="match status" value="1"/>
</dbReference>
<keyword evidence="3" id="KW-0731">Sigma factor</keyword>
<dbReference type="PANTHER" id="PTHR43133:SF51">
    <property type="entry name" value="RNA POLYMERASE SIGMA FACTOR"/>
    <property type="match status" value="1"/>
</dbReference>
<dbReference type="InterPro" id="IPR014284">
    <property type="entry name" value="RNA_pol_sigma-70_dom"/>
</dbReference>
<dbReference type="GO" id="GO:0003677">
    <property type="term" value="F:DNA binding"/>
    <property type="evidence" value="ECO:0007669"/>
    <property type="project" value="InterPro"/>
</dbReference>
<dbReference type="NCBIfam" id="TIGR02937">
    <property type="entry name" value="sigma70-ECF"/>
    <property type="match status" value="1"/>
</dbReference>
<dbReference type="SUPFAM" id="SSF88946">
    <property type="entry name" value="Sigma2 domain of RNA polymerase sigma factors"/>
    <property type="match status" value="1"/>
</dbReference>
<dbReference type="PANTHER" id="PTHR43133">
    <property type="entry name" value="RNA POLYMERASE ECF-TYPE SIGMA FACTO"/>
    <property type="match status" value="1"/>
</dbReference>
<reference evidence="6" key="1">
    <citation type="submission" date="2018-05" db="EMBL/GenBank/DDBJ databases">
        <authorList>
            <person name="Lanie J.A."/>
            <person name="Ng W.-L."/>
            <person name="Kazmierczak K.M."/>
            <person name="Andrzejewski T.M."/>
            <person name="Davidsen T.M."/>
            <person name="Wayne K.J."/>
            <person name="Tettelin H."/>
            <person name="Glass J.I."/>
            <person name="Rusch D."/>
            <person name="Podicherti R."/>
            <person name="Tsui H.-C.T."/>
            <person name="Winkler M.E."/>
        </authorList>
    </citation>
    <scope>NUCLEOTIDE SEQUENCE</scope>
</reference>
<dbReference type="InterPro" id="IPR039425">
    <property type="entry name" value="RNA_pol_sigma-70-like"/>
</dbReference>
<proteinExistence type="inferred from homology"/>
<evidence type="ECO:0000313" key="6">
    <source>
        <dbReference type="EMBL" id="SVC35888.1"/>
    </source>
</evidence>
<name>A0A382LGH9_9ZZZZ</name>
<protein>
    <recommendedName>
        <fullName evidence="5">RNA polymerase sigma factor 70 region 4 type 2 domain-containing protein</fullName>
    </recommendedName>
</protein>
<dbReference type="Gene3D" id="1.10.10.10">
    <property type="entry name" value="Winged helix-like DNA-binding domain superfamily/Winged helix DNA-binding domain"/>
    <property type="match status" value="1"/>
</dbReference>
<evidence type="ECO:0000256" key="4">
    <source>
        <dbReference type="ARBA" id="ARBA00023163"/>
    </source>
</evidence>
<comment type="similarity">
    <text evidence="1">Belongs to the sigma-70 factor family. ECF subfamily.</text>
</comment>
<dbReference type="InterPro" id="IPR013249">
    <property type="entry name" value="RNA_pol_sigma70_r4_t2"/>
</dbReference>
<accession>A0A382LGH9</accession>
<dbReference type="GO" id="GO:0006352">
    <property type="term" value="P:DNA-templated transcription initiation"/>
    <property type="evidence" value="ECO:0007669"/>
    <property type="project" value="InterPro"/>
</dbReference>
<dbReference type="InterPro" id="IPR013325">
    <property type="entry name" value="RNA_pol_sigma_r2"/>
</dbReference>
<dbReference type="CDD" id="cd06171">
    <property type="entry name" value="Sigma70_r4"/>
    <property type="match status" value="1"/>
</dbReference>
<dbReference type="SUPFAM" id="SSF88659">
    <property type="entry name" value="Sigma3 and sigma4 domains of RNA polymerase sigma factors"/>
    <property type="match status" value="1"/>
</dbReference>
<evidence type="ECO:0000256" key="2">
    <source>
        <dbReference type="ARBA" id="ARBA00023015"/>
    </source>
</evidence>
<dbReference type="EMBL" id="UINC01086959">
    <property type="protein sequence ID" value="SVC35888.1"/>
    <property type="molecule type" value="Genomic_DNA"/>
</dbReference>
<gene>
    <name evidence="6" type="ORF">METZ01_LOCUS288742</name>
</gene>
<dbReference type="Pfam" id="PF08281">
    <property type="entry name" value="Sigma70_r4_2"/>
    <property type="match status" value="1"/>
</dbReference>
<evidence type="ECO:0000256" key="3">
    <source>
        <dbReference type="ARBA" id="ARBA00023082"/>
    </source>
</evidence>
<evidence type="ECO:0000256" key="1">
    <source>
        <dbReference type="ARBA" id="ARBA00010641"/>
    </source>
</evidence>
<keyword evidence="2" id="KW-0805">Transcription regulation</keyword>
<dbReference type="InterPro" id="IPR013324">
    <property type="entry name" value="RNA_pol_sigma_r3/r4-like"/>
</dbReference>
<dbReference type="GO" id="GO:0016987">
    <property type="term" value="F:sigma factor activity"/>
    <property type="evidence" value="ECO:0007669"/>
    <property type="project" value="UniProtKB-KW"/>
</dbReference>
<feature type="domain" description="RNA polymerase sigma factor 70 region 4 type 2" evidence="5">
    <location>
        <begin position="69"/>
        <end position="121"/>
    </location>
</feature>
<dbReference type="AlphaFoldDB" id="A0A382LGH9"/>
<evidence type="ECO:0000259" key="5">
    <source>
        <dbReference type="Pfam" id="PF08281"/>
    </source>
</evidence>